<organism evidence="2 3">
    <name type="scientific">Candidatus Raymondbacteria bacterium RIFOXYD12_FULL_49_13</name>
    <dbReference type="NCBI Taxonomy" id="1817890"/>
    <lineage>
        <taxon>Bacteria</taxon>
        <taxon>Raymondiibacteriota</taxon>
    </lineage>
</organism>
<name>A0A1F7F371_UNCRA</name>
<protein>
    <recommendedName>
        <fullName evidence="1">DUF6036 domain-containing protein</fullName>
    </recommendedName>
</protein>
<gene>
    <name evidence="2" type="ORF">A2519_17265</name>
</gene>
<reference evidence="2 3" key="1">
    <citation type="journal article" date="2016" name="Nat. Commun.">
        <title>Thousands of microbial genomes shed light on interconnected biogeochemical processes in an aquifer system.</title>
        <authorList>
            <person name="Anantharaman K."/>
            <person name="Brown C.T."/>
            <person name="Hug L.A."/>
            <person name="Sharon I."/>
            <person name="Castelle C.J."/>
            <person name="Probst A.J."/>
            <person name="Thomas B.C."/>
            <person name="Singh A."/>
            <person name="Wilkins M.J."/>
            <person name="Karaoz U."/>
            <person name="Brodie E.L."/>
            <person name="Williams K.H."/>
            <person name="Hubbard S.S."/>
            <person name="Banfield J.F."/>
        </authorList>
    </citation>
    <scope>NUCLEOTIDE SEQUENCE [LARGE SCALE GENOMIC DNA]</scope>
</reference>
<dbReference type="InterPro" id="IPR045792">
    <property type="entry name" value="DUF6036"/>
</dbReference>
<evidence type="ECO:0000259" key="1">
    <source>
        <dbReference type="Pfam" id="PF19502"/>
    </source>
</evidence>
<evidence type="ECO:0000313" key="3">
    <source>
        <dbReference type="Proteomes" id="UP000179243"/>
    </source>
</evidence>
<dbReference type="EMBL" id="MFYX01000136">
    <property type="protein sequence ID" value="OGK01003.1"/>
    <property type="molecule type" value="Genomic_DNA"/>
</dbReference>
<dbReference type="AlphaFoldDB" id="A0A1F7F371"/>
<proteinExistence type="predicted"/>
<dbReference type="Proteomes" id="UP000179243">
    <property type="component" value="Unassembled WGS sequence"/>
</dbReference>
<sequence length="171" mass="18528">MKRLELEHLIRAAGAIAGSDQIVVLGSQAILGSWISAPAQLLVSQEADVFPLDNPEKADLIDGSIGEMSPFHEQFGYYAHGVGPETATLPPGWHDRLVRVRTENTRGVTGLCLHPLDLAISKLAAGRPKDMDFVKVLIEQKIVALPQLHPLISSLDPQVSQLISDRMKAIA</sequence>
<evidence type="ECO:0000313" key="2">
    <source>
        <dbReference type="EMBL" id="OGK01003.1"/>
    </source>
</evidence>
<accession>A0A1F7F371</accession>
<dbReference type="Pfam" id="PF19502">
    <property type="entry name" value="DUF6036"/>
    <property type="match status" value="1"/>
</dbReference>
<feature type="domain" description="DUF6036" evidence="1">
    <location>
        <begin position="15"/>
        <end position="152"/>
    </location>
</feature>
<comment type="caution">
    <text evidence="2">The sequence shown here is derived from an EMBL/GenBank/DDBJ whole genome shotgun (WGS) entry which is preliminary data.</text>
</comment>